<dbReference type="SUPFAM" id="SSF75304">
    <property type="entry name" value="Amidase signature (AS) enzymes"/>
    <property type="match status" value="1"/>
</dbReference>
<evidence type="ECO:0000313" key="3">
    <source>
        <dbReference type="EMBL" id="EYE98508.1"/>
    </source>
</evidence>
<dbReference type="PANTHER" id="PTHR42678:SF2">
    <property type="entry name" value="AMIDASE FAMILY PROTEIN (AFU_ORTHOLOGUE AFUA_6G14410)"/>
    <property type="match status" value="1"/>
</dbReference>
<dbReference type="GeneID" id="63696051"/>
<sequence>MELYRLTATQALRKIRAKELTVEDYAKSLLKRIQERDSIVRAWAYLDPVQVLNEARRLDQIPQSQRGPLHGVPVGIKDVIYTKNMPTQHNSPLYEGSAPQVDAASVLILRNAGALIFGKTTTTEFSATTEGPKSRNPHDQLRTPGGSSSGSSAAVADFQVPVSLGTQTGGSTIRPGSFNGVWALKPTWNVISREGQKICSLNFDTLGLFARSIEDLVLLADVFELEDDEAPPTRFLIRRAKFAVCRTPIWEKAGPGTRAALEKAVALLKVHGAEVDGIDLGPDFRDLPQWHATVQATDGHVSFLPEYRRPKGKENLGSSVVEQVENTERYTHADQLRALDGMAALRPKIDAIAGRYAAILTPSVVDEAPVGSHTGSYVFNNMWTALHVPVINVPGFRGKHGLPIGLSLIAPRYHDQRLLNVAKEVGRIFESEGGWESKL</sequence>
<feature type="domain" description="Amidase" evidence="2">
    <location>
        <begin position="27"/>
        <end position="419"/>
    </location>
</feature>
<dbReference type="OrthoDB" id="566138at2759"/>
<accession>A0A017SNG7</accession>
<feature type="region of interest" description="Disordered" evidence="1">
    <location>
        <begin position="125"/>
        <end position="152"/>
    </location>
</feature>
<dbReference type="AlphaFoldDB" id="A0A017SNG7"/>
<protein>
    <submittedName>
        <fullName evidence="3">Amidase</fullName>
    </submittedName>
</protein>
<feature type="compositionally biased region" description="Basic and acidic residues" evidence="1">
    <location>
        <begin position="132"/>
        <end position="141"/>
    </location>
</feature>
<reference evidence="4" key="1">
    <citation type="journal article" date="2014" name="Nat. Commun.">
        <title>Genomic adaptations of the halophilic Dead Sea filamentous fungus Eurotium rubrum.</title>
        <authorList>
            <person name="Kis-Papo T."/>
            <person name="Weig A.R."/>
            <person name="Riley R."/>
            <person name="Persoh D."/>
            <person name="Salamov A."/>
            <person name="Sun H."/>
            <person name="Lipzen A."/>
            <person name="Wasser S.P."/>
            <person name="Rambold G."/>
            <person name="Grigoriev I.V."/>
            <person name="Nevo E."/>
        </authorList>
    </citation>
    <scope>NUCLEOTIDE SEQUENCE [LARGE SCALE GENOMIC DNA]</scope>
    <source>
        <strain evidence="4">CBS 135680</strain>
    </source>
</reference>
<dbReference type="InterPro" id="IPR023631">
    <property type="entry name" value="Amidase_dom"/>
</dbReference>
<dbReference type="Proteomes" id="UP000019804">
    <property type="component" value="Unassembled WGS sequence"/>
</dbReference>
<dbReference type="STRING" id="1388766.A0A017SNG7"/>
<evidence type="ECO:0000313" key="4">
    <source>
        <dbReference type="Proteomes" id="UP000019804"/>
    </source>
</evidence>
<dbReference type="Pfam" id="PF01425">
    <property type="entry name" value="Amidase"/>
    <property type="match status" value="1"/>
</dbReference>
<dbReference type="PANTHER" id="PTHR42678">
    <property type="entry name" value="AMIDASE"/>
    <property type="match status" value="1"/>
</dbReference>
<dbReference type="RefSeq" id="XP_040642196.1">
    <property type="nucleotide sequence ID" value="XM_040780927.1"/>
</dbReference>
<organism evidence="3 4">
    <name type="scientific">Aspergillus ruber (strain CBS 135680)</name>
    <dbReference type="NCBI Taxonomy" id="1388766"/>
    <lineage>
        <taxon>Eukaryota</taxon>
        <taxon>Fungi</taxon>
        <taxon>Dikarya</taxon>
        <taxon>Ascomycota</taxon>
        <taxon>Pezizomycotina</taxon>
        <taxon>Eurotiomycetes</taxon>
        <taxon>Eurotiomycetidae</taxon>
        <taxon>Eurotiales</taxon>
        <taxon>Aspergillaceae</taxon>
        <taxon>Aspergillus</taxon>
        <taxon>Aspergillus subgen. Aspergillus</taxon>
    </lineage>
</organism>
<dbReference type="InterPro" id="IPR036928">
    <property type="entry name" value="AS_sf"/>
</dbReference>
<evidence type="ECO:0000259" key="2">
    <source>
        <dbReference type="Pfam" id="PF01425"/>
    </source>
</evidence>
<proteinExistence type="predicted"/>
<name>A0A017SNG7_ASPRC</name>
<dbReference type="Gene3D" id="3.90.1300.10">
    <property type="entry name" value="Amidase signature (AS) domain"/>
    <property type="match status" value="1"/>
</dbReference>
<keyword evidence="4" id="KW-1185">Reference proteome</keyword>
<gene>
    <name evidence="3" type="ORF">EURHEDRAFT_408847</name>
</gene>
<evidence type="ECO:0000256" key="1">
    <source>
        <dbReference type="SAM" id="MobiDB-lite"/>
    </source>
</evidence>
<dbReference type="EMBL" id="KK088413">
    <property type="protein sequence ID" value="EYE98508.1"/>
    <property type="molecule type" value="Genomic_DNA"/>
</dbReference>
<dbReference type="HOGENOM" id="CLU_009600_0_0_1"/>